<dbReference type="EMBL" id="SUTE01000037">
    <property type="protein sequence ID" value="MBE6505014.1"/>
    <property type="molecule type" value="Genomic_DNA"/>
</dbReference>
<evidence type="ECO:0000313" key="1">
    <source>
        <dbReference type="EMBL" id="MBE6505014.1"/>
    </source>
</evidence>
<comment type="caution">
    <text evidence="1">The sequence shown here is derived from an EMBL/GenBank/DDBJ whole genome shotgun (WGS) entry which is preliminary data.</text>
</comment>
<accession>A0A8T3VLF1</accession>
<dbReference type="AlphaFoldDB" id="A0A8T3VLF1"/>
<proteinExistence type="predicted"/>
<gene>
    <name evidence="1" type="ORF">E7Z73_04605</name>
</gene>
<reference evidence="1" key="1">
    <citation type="submission" date="2019-04" db="EMBL/GenBank/DDBJ databases">
        <title>Evolution of Biomass-Degrading Anaerobic Consortia Revealed by Metagenomics.</title>
        <authorList>
            <person name="Peng X."/>
        </authorList>
    </citation>
    <scope>NUCLEOTIDE SEQUENCE</scope>
    <source>
        <strain evidence="1">SIG12</strain>
    </source>
</reference>
<sequence>MDKRIFNQVLKNKYALVFAAGFATAVVGKVLLESDAVKEVTSKGMDAVMSAKNDIEETFQPRNEYSEDTVIDINAETKRKINITEDE</sequence>
<dbReference type="Proteomes" id="UP000762703">
    <property type="component" value="Unassembled WGS sequence"/>
</dbReference>
<evidence type="ECO:0000313" key="2">
    <source>
        <dbReference type="Proteomes" id="UP000762703"/>
    </source>
</evidence>
<organism evidence="1 2">
    <name type="scientific">Methanobrevibacter millerae</name>
    <dbReference type="NCBI Taxonomy" id="230361"/>
    <lineage>
        <taxon>Archaea</taxon>
        <taxon>Methanobacteriati</taxon>
        <taxon>Methanobacteriota</taxon>
        <taxon>Methanomada group</taxon>
        <taxon>Methanobacteria</taxon>
        <taxon>Methanobacteriales</taxon>
        <taxon>Methanobacteriaceae</taxon>
        <taxon>Methanobrevibacter</taxon>
    </lineage>
</organism>
<protein>
    <submittedName>
        <fullName evidence="1">Uncharacterized protein</fullName>
    </submittedName>
</protein>
<name>A0A8T3VLF1_9EURY</name>
<dbReference type="RefSeq" id="WP_303736657.1">
    <property type="nucleotide sequence ID" value="NZ_SUTE01000037.1"/>
</dbReference>